<keyword evidence="1" id="KW-0805">Transcription regulation</keyword>
<dbReference type="PROSITE" id="PS01081">
    <property type="entry name" value="HTH_TETR_1"/>
    <property type="match status" value="1"/>
</dbReference>
<organism evidence="6 7">
    <name type="scientific">Nonomuraea jabiensis</name>
    <dbReference type="NCBI Taxonomy" id="882448"/>
    <lineage>
        <taxon>Bacteria</taxon>
        <taxon>Bacillati</taxon>
        <taxon>Actinomycetota</taxon>
        <taxon>Actinomycetes</taxon>
        <taxon>Streptosporangiales</taxon>
        <taxon>Streptosporangiaceae</taxon>
        <taxon>Nonomuraea</taxon>
    </lineage>
</organism>
<evidence type="ECO:0000256" key="3">
    <source>
        <dbReference type="ARBA" id="ARBA00023163"/>
    </source>
</evidence>
<evidence type="ECO:0000313" key="6">
    <source>
        <dbReference type="EMBL" id="MBB5781516.1"/>
    </source>
</evidence>
<proteinExistence type="predicted"/>
<dbReference type="Gene3D" id="1.10.357.10">
    <property type="entry name" value="Tetracycline Repressor, domain 2"/>
    <property type="match status" value="1"/>
</dbReference>
<dbReference type="Proteomes" id="UP000579153">
    <property type="component" value="Unassembled WGS sequence"/>
</dbReference>
<keyword evidence="2 4" id="KW-0238">DNA-binding</keyword>
<evidence type="ECO:0000256" key="2">
    <source>
        <dbReference type="ARBA" id="ARBA00023125"/>
    </source>
</evidence>
<dbReference type="GO" id="GO:0000976">
    <property type="term" value="F:transcription cis-regulatory region binding"/>
    <property type="evidence" value="ECO:0007669"/>
    <property type="project" value="TreeGrafter"/>
</dbReference>
<evidence type="ECO:0000259" key="5">
    <source>
        <dbReference type="PROSITE" id="PS50977"/>
    </source>
</evidence>
<feature type="domain" description="HTH tetR-type" evidence="5">
    <location>
        <begin position="1"/>
        <end position="50"/>
    </location>
</feature>
<dbReference type="SUPFAM" id="SSF46689">
    <property type="entry name" value="Homeodomain-like"/>
    <property type="match status" value="1"/>
</dbReference>
<dbReference type="InterPro" id="IPR001647">
    <property type="entry name" value="HTH_TetR"/>
</dbReference>
<dbReference type="GO" id="GO:0003700">
    <property type="term" value="F:DNA-binding transcription factor activity"/>
    <property type="evidence" value="ECO:0007669"/>
    <property type="project" value="TreeGrafter"/>
</dbReference>
<protein>
    <submittedName>
        <fullName evidence="6">AcrR family transcriptional regulator</fullName>
    </submittedName>
</protein>
<feature type="DNA-binding region" description="H-T-H motif" evidence="4">
    <location>
        <begin position="13"/>
        <end position="32"/>
    </location>
</feature>
<keyword evidence="7" id="KW-1185">Reference proteome</keyword>
<keyword evidence="3" id="KW-0804">Transcription</keyword>
<dbReference type="InterPro" id="IPR023772">
    <property type="entry name" value="DNA-bd_HTH_TetR-type_CS"/>
</dbReference>
<dbReference type="InterPro" id="IPR050109">
    <property type="entry name" value="HTH-type_TetR-like_transc_reg"/>
</dbReference>
<dbReference type="Pfam" id="PF00440">
    <property type="entry name" value="TetR_N"/>
    <property type="match status" value="1"/>
</dbReference>
<reference evidence="6 7" key="1">
    <citation type="submission" date="2020-08" db="EMBL/GenBank/DDBJ databases">
        <title>Sequencing the genomes of 1000 actinobacteria strains.</title>
        <authorList>
            <person name="Klenk H.-P."/>
        </authorList>
    </citation>
    <scope>NUCLEOTIDE SEQUENCE [LARGE SCALE GENOMIC DNA]</scope>
    <source>
        <strain evidence="6 7">DSM 45507</strain>
    </source>
</reference>
<name>A0A7W9GCZ5_9ACTN</name>
<dbReference type="PANTHER" id="PTHR30055">
    <property type="entry name" value="HTH-TYPE TRANSCRIPTIONAL REGULATOR RUTR"/>
    <property type="match status" value="1"/>
</dbReference>
<evidence type="ECO:0000256" key="1">
    <source>
        <dbReference type="ARBA" id="ARBA00023015"/>
    </source>
</evidence>
<evidence type="ECO:0000313" key="7">
    <source>
        <dbReference type="Proteomes" id="UP000579153"/>
    </source>
</evidence>
<evidence type="ECO:0000256" key="4">
    <source>
        <dbReference type="PROSITE-ProRule" id="PRU00335"/>
    </source>
</evidence>
<dbReference type="AlphaFoldDB" id="A0A7W9GCZ5"/>
<gene>
    <name evidence="6" type="ORF">HD596_008272</name>
</gene>
<dbReference type="InterPro" id="IPR009057">
    <property type="entry name" value="Homeodomain-like_sf"/>
</dbReference>
<dbReference type="PROSITE" id="PS50977">
    <property type="entry name" value="HTH_TETR_2"/>
    <property type="match status" value="1"/>
</dbReference>
<dbReference type="PANTHER" id="PTHR30055:SF234">
    <property type="entry name" value="HTH-TYPE TRANSCRIPTIONAL REGULATOR BETI"/>
    <property type="match status" value="1"/>
</dbReference>
<dbReference type="EMBL" id="JACHMB010000001">
    <property type="protein sequence ID" value="MBB5781516.1"/>
    <property type="molecule type" value="Genomic_DNA"/>
</dbReference>
<comment type="caution">
    <text evidence="6">The sequence shown here is derived from an EMBL/GenBank/DDBJ whole genome shotgun (WGS) entry which is preliminary data.</text>
</comment>
<sequence length="172" mass="19393">MRLFVEHGYESVTVEQIAAAAEVSRATFFNYFAGKEATITEPDPDEIAAWAEIRARRPADEPLWPALTAVVLESFRSSERSLVAQKRIKAASPALAGTFSRSSQWIARDLREWVDQRTPAEQRPWARLQLNVAMAALATAYEEWQADQPFERFVDTARAYLQRLAEGIHPSG</sequence>
<accession>A0A7W9GCZ5</accession>